<dbReference type="InterPro" id="IPR000223">
    <property type="entry name" value="Pept_S26A_signal_pept_1"/>
</dbReference>
<dbReference type="InterPro" id="IPR036286">
    <property type="entry name" value="LexA/Signal_pep-like_sf"/>
</dbReference>
<dbReference type="InterPro" id="IPR038254">
    <property type="entry name" value="KIN17_WH-like_sf"/>
</dbReference>
<dbReference type="GO" id="GO:0006974">
    <property type="term" value="P:DNA damage response"/>
    <property type="evidence" value="ECO:0007669"/>
    <property type="project" value="TreeGrafter"/>
</dbReference>
<dbReference type="CDD" id="cd06530">
    <property type="entry name" value="S26_SPase_I"/>
    <property type="match status" value="1"/>
</dbReference>
<proteinExistence type="inferred from homology"/>
<dbReference type="InterPro" id="IPR019533">
    <property type="entry name" value="Peptidase_S26"/>
</dbReference>
<dbReference type="FunFam" id="2.30.30.30:FF:000021">
    <property type="entry name" value="DNA/RNA-binding protein KIN17, putative"/>
    <property type="match status" value="1"/>
</dbReference>
<accession>A0A978V9G3</accession>
<evidence type="ECO:0000256" key="12">
    <source>
        <dbReference type="SAM" id="Coils"/>
    </source>
</evidence>
<dbReference type="Pfam" id="PF25095">
    <property type="entry name" value="C2H2-zf_KIN17"/>
    <property type="match status" value="1"/>
</dbReference>
<evidence type="ECO:0000256" key="2">
    <source>
        <dbReference type="ARBA" id="ARBA00008517"/>
    </source>
</evidence>
<dbReference type="Gene3D" id="1.10.10.2030">
    <property type="entry name" value="DNA/RNA-binding protein Kin17, conserved domain"/>
    <property type="match status" value="1"/>
</dbReference>
<reference evidence="15" key="1">
    <citation type="journal article" date="2021" name="Front. Plant Sci.">
        <title>Chromosome-Scale Genome Assembly for Chinese Sour Jujube and Insights Into Its Genome Evolution and Domestication Signature.</title>
        <authorList>
            <person name="Shen L.-Y."/>
            <person name="Luo H."/>
            <person name="Wang X.-L."/>
            <person name="Wang X.-M."/>
            <person name="Qiu X.-J."/>
            <person name="Liu H."/>
            <person name="Zhou S.-S."/>
            <person name="Jia K.-H."/>
            <person name="Nie S."/>
            <person name="Bao Y.-T."/>
            <person name="Zhang R.-G."/>
            <person name="Yun Q.-Z."/>
            <person name="Chai Y.-H."/>
            <person name="Lu J.-Y."/>
            <person name="Li Y."/>
            <person name="Zhao S.-W."/>
            <person name="Mao J.-F."/>
            <person name="Jia S.-G."/>
            <person name="Mao Y.-M."/>
        </authorList>
    </citation>
    <scope>NUCLEOTIDE SEQUENCE</scope>
    <source>
        <strain evidence="15">AT0</strain>
        <tissue evidence="15">Leaf</tissue>
    </source>
</reference>
<dbReference type="FunFam" id="2.30.30.140:FF:000056">
    <property type="entry name" value="DNA/RNA-binding protein kin17-like"/>
    <property type="match status" value="1"/>
</dbReference>
<gene>
    <name evidence="15" type="ORF">FEM48_Zijuj06G0131100</name>
</gene>
<evidence type="ECO:0000256" key="13">
    <source>
        <dbReference type="SAM" id="MobiDB-lite"/>
    </source>
</evidence>
<dbReference type="InterPro" id="IPR037321">
    <property type="entry name" value="KIN17-like"/>
</dbReference>
<feature type="active site" evidence="11">
    <location>
        <position position="109"/>
    </location>
</feature>
<keyword evidence="3" id="KW-0645">Protease</keyword>
<dbReference type="InterPro" id="IPR056767">
    <property type="entry name" value="C2H2-Znf_KIN17"/>
</dbReference>
<dbReference type="Pfam" id="PF10502">
    <property type="entry name" value="Peptidase_S26"/>
    <property type="match status" value="1"/>
</dbReference>
<dbReference type="Gene3D" id="2.30.30.140">
    <property type="match status" value="1"/>
</dbReference>
<organism evidence="15 16">
    <name type="scientific">Ziziphus jujuba var. spinosa</name>
    <dbReference type="NCBI Taxonomy" id="714518"/>
    <lineage>
        <taxon>Eukaryota</taxon>
        <taxon>Viridiplantae</taxon>
        <taxon>Streptophyta</taxon>
        <taxon>Embryophyta</taxon>
        <taxon>Tracheophyta</taxon>
        <taxon>Spermatophyta</taxon>
        <taxon>Magnoliopsida</taxon>
        <taxon>eudicotyledons</taxon>
        <taxon>Gunneridae</taxon>
        <taxon>Pentapetalae</taxon>
        <taxon>rosids</taxon>
        <taxon>fabids</taxon>
        <taxon>Rosales</taxon>
        <taxon>Rhamnaceae</taxon>
        <taxon>Paliureae</taxon>
        <taxon>Ziziphus</taxon>
    </lineage>
</organism>
<dbReference type="InterPro" id="IPR019756">
    <property type="entry name" value="Pept_S26A_signal_pept_1_Ser-AS"/>
</dbReference>
<dbReference type="PRINTS" id="PR00727">
    <property type="entry name" value="LEADERPTASE"/>
</dbReference>
<evidence type="ECO:0000256" key="4">
    <source>
        <dbReference type="ARBA" id="ARBA00022723"/>
    </source>
</evidence>
<protein>
    <recommendedName>
        <fullName evidence="10">KIN17-like protein</fullName>
    </recommendedName>
</protein>
<dbReference type="SUPFAM" id="SSF51306">
    <property type="entry name" value="LexA/Signal peptidase"/>
    <property type="match status" value="1"/>
</dbReference>
<dbReference type="GO" id="GO:0006260">
    <property type="term" value="P:DNA replication"/>
    <property type="evidence" value="ECO:0007669"/>
    <property type="project" value="TreeGrafter"/>
</dbReference>
<feature type="coiled-coil region" evidence="12">
    <location>
        <begin position="462"/>
        <end position="494"/>
    </location>
</feature>
<evidence type="ECO:0000256" key="5">
    <source>
        <dbReference type="ARBA" id="ARBA00022771"/>
    </source>
</evidence>
<dbReference type="CDD" id="cd13155">
    <property type="entry name" value="KOW_KIN17"/>
    <property type="match status" value="1"/>
</dbReference>
<keyword evidence="7" id="KW-0862">Zinc</keyword>
<feature type="compositionally biased region" description="Gly residues" evidence="13">
    <location>
        <begin position="553"/>
        <end position="567"/>
    </location>
</feature>
<name>A0A978V9G3_ZIZJJ</name>
<evidence type="ECO:0000256" key="9">
    <source>
        <dbReference type="ARBA" id="ARBA00023242"/>
    </source>
</evidence>
<dbReference type="AlphaFoldDB" id="A0A978V9G3"/>
<evidence type="ECO:0000256" key="3">
    <source>
        <dbReference type="ARBA" id="ARBA00022670"/>
    </source>
</evidence>
<dbReference type="GO" id="GO:0003690">
    <property type="term" value="F:double-stranded DNA binding"/>
    <property type="evidence" value="ECO:0007669"/>
    <property type="project" value="TreeGrafter"/>
</dbReference>
<dbReference type="InterPro" id="IPR041330">
    <property type="entry name" value="KN17_SH3"/>
</dbReference>
<feature type="region of interest" description="Disordered" evidence="13">
    <location>
        <begin position="526"/>
        <end position="569"/>
    </location>
</feature>
<dbReference type="InterPro" id="IPR014722">
    <property type="entry name" value="Rib_uL2_dom2"/>
</dbReference>
<dbReference type="PANTHER" id="PTHR12805">
    <property type="entry name" value="KIN17 KIN, ANTIGENIC DETERMINANT OF RECA PROTEIN HOMOLOG"/>
    <property type="match status" value="1"/>
</dbReference>
<evidence type="ECO:0000256" key="7">
    <source>
        <dbReference type="ARBA" id="ARBA00022833"/>
    </source>
</evidence>
<sequence length="704" mass="80943">MSFLRPSALSQLLITYTSLQWMPCQSWGFFRWPGFDGFLRLLVMFLLWTMLSEIRFIPSSSMYPTLRVGDRIIVEKGSYYIRSPAINDIVTFWDPTQKPGDGERNVFIKRIVAKAGDWVEINHGSLYVNGIAKDEDFIAGPPTYVSALTNMKYLVYSLLLRWNIIRISDHFSFVSLCAFDFSMCLKAMFMYWVTTVIKATIRIFGKYSLLILYTHALCNLLISPFQGTPSHKKHHWKICHVFSQTPDKLTRTSGDVVVVELLIPQLQFLDDEGAQAELWNPSRIFLDTLIEETRSHIEDFGGTEIVVHCLQMGKNDFLTPKAIANRIKAKGLQKLRWYCQMCQKQCRDENGFKCHCMSESHQRQMQVFGQNPNRIIDGYSEEFEDSFLEHMKRSHRFSRVAATVVYNEYINDRHHVHMNSTQWATLTEFVKHLGRTGKCKVEETPKGWFITYIDRDSETLFKEKLKNKRARADMVEEEKQEREIRKQIERAEQLMPLEYGSDQSQPKELKLESGIKIGFALGSSSSSLKKDKGESSKLVFDEAEDDKNEKSKGGGNSSAKNGGGGGRSALEDLIREEEKKKEKINRKDYWLCEGIIVKVMSKALAQKGYYKQKGVVKKVIDKYVGEIEMLETKHVLRVDQEELETVIPQIGGLVRIVNGAYRGLNARLLAVDTDKFCAKVQIEKGVYDGRVLKAVEYEDICKIL</sequence>
<feature type="domain" description="DNA/RNA-binding protein Kin17 WH-like" evidence="14">
    <location>
        <begin position="363"/>
        <end position="489"/>
    </location>
</feature>
<dbReference type="GO" id="GO:0005634">
    <property type="term" value="C:nucleus"/>
    <property type="evidence" value="ECO:0007669"/>
    <property type="project" value="UniProtKB-SubCell"/>
</dbReference>
<dbReference type="GO" id="GO:0006465">
    <property type="term" value="P:signal peptide processing"/>
    <property type="evidence" value="ECO:0007669"/>
    <property type="project" value="InterPro"/>
</dbReference>
<keyword evidence="8 12" id="KW-0175">Coiled coil</keyword>
<evidence type="ECO:0000256" key="8">
    <source>
        <dbReference type="ARBA" id="ARBA00023054"/>
    </source>
</evidence>
<keyword evidence="5" id="KW-0863">Zinc-finger</keyword>
<comment type="similarity">
    <text evidence="2">Belongs to the KIN17 family.</text>
</comment>
<feature type="active site" evidence="11">
    <location>
        <position position="61"/>
    </location>
</feature>
<dbReference type="SUPFAM" id="SSF57667">
    <property type="entry name" value="beta-beta-alpha zinc fingers"/>
    <property type="match status" value="1"/>
</dbReference>
<dbReference type="Proteomes" id="UP000813462">
    <property type="component" value="Unassembled WGS sequence"/>
</dbReference>
<dbReference type="Pfam" id="PF25092">
    <property type="entry name" value="SH3_KIN17_C"/>
    <property type="match status" value="1"/>
</dbReference>
<dbReference type="InterPro" id="IPR019447">
    <property type="entry name" value="DNA/RNA-bd_Kin17_WH-like_dom"/>
</dbReference>
<comment type="subcellular location">
    <subcellularLocation>
        <location evidence="1">Nucleus</location>
    </subcellularLocation>
</comment>
<keyword evidence="4" id="KW-0479">Metal-binding</keyword>
<evidence type="ECO:0000259" key="14">
    <source>
        <dbReference type="SMART" id="SM01253"/>
    </source>
</evidence>
<dbReference type="InterPro" id="IPR041995">
    <property type="entry name" value="KOW_KIN17"/>
</dbReference>
<dbReference type="GO" id="GO:0016020">
    <property type="term" value="C:membrane"/>
    <property type="evidence" value="ECO:0007669"/>
    <property type="project" value="InterPro"/>
</dbReference>
<evidence type="ECO:0000313" key="15">
    <source>
        <dbReference type="EMBL" id="KAH7524548.1"/>
    </source>
</evidence>
<dbReference type="InterPro" id="IPR036236">
    <property type="entry name" value="Znf_C2H2_sf"/>
</dbReference>
<dbReference type="EMBL" id="JAEACU010000006">
    <property type="protein sequence ID" value="KAH7524548.1"/>
    <property type="molecule type" value="Genomic_DNA"/>
</dbReference>
<evidence type="ECO:0000256" key="6">
    <source>
        <dbReference type="ARBA" id="ARBA00022801"/>
    </source>
</evidence>
<evidence type="ECO:0000256" key="10">
    <source>
        <dbReference type="ARBA" id="ARBA00073416"/>
    </source>
</evidence>
<dbReference type="Pfam" id="PF10357">
    <property type="entry name" value="WH_KIN17"/>
    <property type="match status" value="1"/>
</dbReference>
<dbReference type="Pfam" id="PF18131">
    <property type="entry name" value="KN17_SH3"/>
    <property type="match status" value="1"/>
</dbReference>
<dbReference type="SMART" id="SM01253">
    <property type="entry name" value="Kin17_mid"/>
    <property type="match status" value="1"/>
</dbReference>
<dbReference type="PROSITE" id="PS00501">
    <property type="entry name" value="SPASE_I_1"/>
    <property type="match status" value="1"/>
</dbReference>
<dbReference type="NCBIfam" id="TIGR02227">
    <property type="entry name" value="sigpep_I_bact"/>
    <property type="match status" value="1"/>
</dbReference>
<dbReference type="GO" id="GO:0004252">
    <property type="term" value="F:serine-type endopeptidase activity"/>
    <property type="evidence" value="ECO:0007669"/>
    <property type="project" value="InterPro"/>
</dbReference>
<dbReference type="GO" id="GO:0008270">
    <property type="term" value="F:zinc ion binding"/>
    <property type="evidence" value="ECO:0007669"/>
    <property type="project" value="UniProtKB-KW"/>
</dbReference>
<evidence type="ECO:0000256" key="11">
    <source>
        <dbReference type="PIRSR" id="PIRSR600223-1"/>
    </source>
</evidence>
<dbReference type="Gene3D" id="2.30.30.30">
    <property type="match status" value="1"/>
</dbReference>
<keyword evidence="6" id="KW-0378">Hydrolase</keyword>
<keyword evidence="9" id="KW-0539">Nucleus</keyword>
<evidence type="ECO:0000256" key="1">
    <source>
        <dbReference type="ARBA" id="ARBA00004123"/>
    </source>
</evidence>
<evidence type="ECO:0000313" key="16">
    <source>
        <dbReference type="Proteomes" id="UP000813462"/>
    </source>
</evidence>
<dbReference type="PANTHER" id="PTHR12805:SF0">
    <property type="entry name" value="DNA_RNA-BINDING PROTEIN KIN17"/>
    <property type="match status" value="1"/>
</dbReference>
<comment type="caution">
    <text evidence="15">The sequence shown here is derived from an EMBL/GenBank/DDBJ whole genome shotgun (WGS) entry which is preliminary data.</text>
</comment>
<dbReference type="FunFam" id="1.10.10.2030:FF:000001">
    <property type="entry name" value="DNA/RNA-binding protein KIN17, putative"/>
    <property type="match status" value="1"/>
</dbReference>
<dbReference type="Gene3D" id="2.10.109.10">
    <property type="entry name" value="Umud Fragment, subunit A"/>
    <property type="match status" value="1"/>
</dbReference>